<dbReference type="SMART" id="SM00320">
    <property type="entry name" value="WD40"/>
    <property type="match status" value="4"/>
</dbReference>
<reference evidence="4" key="1">
    <citation type="submission" date="2022-08" db="EMBL/GenBank/DDBJ databases">
        <title>Novel sulfate-reducing endosymbionts in the free-living metamonad Anaeramoeba.</title>
        <authorList>
            <person name="Jerlstrom-Hultqvist J."/>
            <person name="Cepicka I."/>
            <person name="Gallot-Lavallee L."/>
            <person name="Salas-Leiva D."/>
            <person name="Curtis B.A."/>
            <person name="Zahonova K."/>
            <person name="Pipaliya S."/>
            <person name="Dacks J."/>
            <person name="Roger A.J."/>
        </authorList>
    </citation>
    <scope>NUCLEOTIDE SEQUENCE</scope>
    <source>
        <strain evidence="4">Schooner1</strain>
    </source>
</reference>
<dbReference type="InterPro" id="IPR015943">
    <property type="entry name" value="WD40/YVTN_repeat-like_dom_sf"/>
</dbReference>
<evidence type="ECO:0000256" key="2">
    <source>
        <dbReference type="ARBA" id="ARBA00022737"/>
    </source>
</evidence>
<dbReference type="InterPro" id="IPR001680">
    <property type="entry name" value="WD40_rpt"/>
</dbReference>
<dbReference type="PANTHER" id="PTHR22838">
    <property type="entry name" value="WD REPEAT PROTEIN 26-RELATED"/>
    <property type="match status" value="1"/>
</dbReference>
<feature type="compositionally biased region" description="Low complexity" evidence="3">
    <location>
        <begin position="424"/>
        <end position="442"/>
    </location>
</feature>
<keyword evidence="1" id="KW-0853">WD repeat</keyword>
<organism evidence="4 5">
    <name type="scientific">Anaeramoeba flamelloides</name>
    <dbReference type="NCBI Taxonomy" id="1746091"/>
    <lineage>
        <taxon>Eukaryota</taxon>
        <taxon>Metamonada</taxon>
        <taxon>Anaeramoebidae</taxon>
        <taxon>Anaeramoeba</taxon>
    </lineage>
</organism>
<dbReference type="SUPFAM" id="SSF50978">
    <property type="entry name" value="WD40 repeat-like"/>
    <property type="match status" value="1"/>
</dbReference>
<comment type="caution">
    <text evidence="4">The sequence shown here is derived from an EMBL/GenBank/DDBJ whole genome shotgun (WGS) entry which is preliminary data.</text>
</comment>
<dbReference type="InterPro" id="IPR036322">
    <property type="entry name" value="WD40_repeat_dom_sf"/>
</dbReference>
<protein>
    <submittedName>
        <fullName evidence="4">Wd repeat protein</fullName>
    </submittedName>
</protein>
<dbReference type="InterPro" id="IPR051350">
    <property type="entry name" value="WD_repeat-ST_regulator"/>
</dbReference>
<keyword evidence="2" id="KW-0677">Repeat</keyword>
<evidence type="ECO:0000313" key="4">
    <source>
        <dbReference type="EMBL" id="KAJ6243008.1"/>
    </source>
</evidence>
<sequence length="792" mass="92046">MNSNPNGNTENNPNSLHFPFFSVNNQTSPVSLLSVFRGPLSRSTIRNSIRNSRRNPNRYSREPNEDLDTNLSSTQEPTLREEEGGSQMKFRSKKKSNKLDEVKKKVSKKDLTRILLQTLSDLGYEESAKTLSKESNIEWPPRILVSLEQSIEKCEWGEVLNILNKLCLNKQDYENVYMLVLIQKFFTYLTSSDLKEKQKAMPCLQNELSKSIISKSLLNELSLCLLCDDPTDWPKITDLKLLSHSEFLNLLQPYLSPDVLIGENRFLKIIWSDFIIQKRKILLKYKFLQGKLSPSIFGLPKFKIKPPSTVISELETHGGSEITDLNFHNNGSLFASASSKDNSICLFQISSNQNKPLILIKKLKNHKGAKSCKFNPSFFSYLLLVECEDGLYLYKIYYDQKKQNKKTIKKSKYVKNNNKKRRININTNEKNNQENVHMNINNEKNEKENNVIIRNIENKNQNEKENEIEMVKEKGEKGDDENERGEEKEKEEMNEKEKEKEKEDVDEKGNVDENEKEKEKEEEKKRLKEQTERELEMEFHRKSKSKIVIEDRNPKNYEIKEIDFLKGKYSHSCWISTTQFVFVNSMNLLSIYSLSKKNFEYNLKITGKIVDIVVSFKKKKLLIATENHGILVKSIEDFTNVPKKKKADIHFHAPISGMSISNNGEMVLISLISSEIILWRLKGEQFYKIKGHVNTGLHHIRPVFCGKKNEYIISGSENNKIYFWDQPKLHFCKKIIDTNNVIVKHIAVRNTHSLQFPLLYIAAFDNKLKVFSSPPIRQQKSNSSDMKLDNLI</sequence>
<name>A0ABQ8YEI9_9EUKA</name>
<dbReference type="PROSITE" id="PS50896">
    <property type="entry name" value="LISH"/>
    <property type="match status" value="1"/>
</dbReference>
<dbReference type="Pfam" id="PF23627">
    <property type="entry name" value="LisH_WDR26"/>
    <property type="match status" value="1"/>
</dbReference>
<evidence type="ECO:0000256" key="3">
    <source>
        <dbReference type="SAM" id="MobiDB-lite"/>
    </source>
</evidence>
<dbReference type="Pfam" id="PF00400">
    <property type="entry name" value="WD40"/>
    <property type="match status" value="1"/>
</dbReference>
<gene>
    <name evidence="4" type="ORF">M0813_02867</name>
</gene>
<accession>A0ABQ8YEI9</accession>
<dbReference type="Proteomes" id="UP001150062">
    <property type="component" value="Unassembled WGS sequence"/>
</dbReference>
<proteinExistence type="predicted"/>
<feature type="compositionally biased region" description="Basic and acidic residues" evidence="3">
    <location>
        <begin position="456"/>
        <end position="477"/>
    </location>
</feature>
<dbReference type="InterPro" id="IPR006594">
    <property type="entry name" value="LisH"/>
</dbReference>
<dbReference type="Gene3D" id="2.130.10.10">
    <property type="entry name" value="YVTN repeat-like/Quinoprotein amine dehydrogenase"/>
    <property type="match status" value="2"/>
</dbReference>
<keyword evidence="5" id="KW-1185">Reference proteome</keyword>
<dbReference type="PANTHER" id="PTHR22838:SF0">
    <property type="entry name" value="WD REPEAT-CONTAINING PROTEIN 26"/>
    <property type="match status" value="1"/>
</dbReference>
<feature type="region of interest" description="Disordered" evidence="3">
    <location>
        <begin position="47"/>
        <end position="101"/>
    </location>
</feature>
<evidence type="ECO:0000256" key="1">
    <source>
        <dbReference type="ARBA" id="ARBA00022574"/>
    </source>
</evidence>
<feature type="compositionally biased region" description="Basic and acidic residues" evidence="3">
    <location>
        <begin position="485"/>
        <end position="531"/>
    </location>
</feature>
<dbReference type="EMBL" id="JAOAOG010000173">
    <property type="protein sequence ID" value="KAJ6243008.1"/>
    <property type="molecule type" value="Genomic_DNA"/>
</dbReference>
<evidence type="ECO:0000313" key="5">
    <source>
        <dbReference type="Proteomes" id="UP001150062"/>
    </source>
</evidence>
<feature type="region of interest" description="Disordered" evidence="3">
    <location>
        <begin position="416"/>
        <end position="531"/>
    </location>
</feature>